<accession>A0AAD7VIH1</accession>
<dbReference type="AlphaFoldDB" id="A0AAD7VIH1"/>
<reference evidence="6" key="1">
    <citation type="journal article" date="2023" name="Science">
        <title>Elucidation of the pathway for biosynthesis of saponin adjuvants from the soapbark tree.</title>
        <authorList>
            <person name="Reed J."/>
            <person name="Orme A."/>
            <person name="El-Demerdash A."/>
            <person name="Owen C."/>
            <person name="Martin L.B.B."/>
            <person name="Misra R.C."/>
            <person name="Kikuchi S."/>
            <person name="Rejzek M."/>
            <person name="Martin A.C."/>
            <person name="Harkess A."/>
            <person name="Leebens-Mack J."/>
            <person name="Louveau T."/>
            <person name="Stephenson M.J."/>
            <person name="Osbourn A."/>
        </authorList>
    </citation>
    <scope>NUCLEOTIDE SEQUENCE</scope>
    <source>
        <strain evidence="6">S10</strain>
    </source>
</reference>
<gene>
    <name evidence="6" type="ORF">O6P43_006712</name>
</gene>
<dbReference type="InterPro" id="IPR012677">
    <property type="entry name" value="Nucleotide-bd_a/b_plait_sf"/>
</dbReference>
<dbReference type="SUPFAM" id="SSF54928">
    <property type="entry name" value="RNA-binding domain, RBD"/>
    <property type="match status" value="1"/>
</dbReference>
<dbReference type="GO" id="GO:0030014">
    <property type="term" value="C:CCR4-NOT complex"/>
    <property type="evidence" value="ECO:0007669"/>
    <property type="project" value="InterPro"/>
</dbReference>
<comment type="caution">
    <text evidence="6">The sequence shown here is derived from an EMBL/GenBank/DDBJ whole genome shotgun (WGS) entry which is preliminary data.</text>
</comment>
<feature type="region of interest" description="Disordered" evidence="3">
    <location>
        <begin position="251"/>
        <end position="301"/>
    </location>
</feature>
<dbReference type="InterPro" id="IPR039780">
    <property type="entry name" value="Mot2"/>
</dbReference>
<dbReference type="GO" id="GO:0008270">
    <property type="term" value="F:zinc ion binding"/>
    <property type="evidence" value="ECO:0007669"/>
    <property type="project" value="UniProtKB-KW"/>
</dbReference>
<evidence type="ECO:0000256" key="1">
    <source>
        <dbReference type="PROSITE-ProRule" id="PRU00175"/>
    </source>
</evidence>
<dbReference type="KEGG" id="qsa:O6P43_006712"/>
<dbReference type="InterPro" id="IPR001841">
    <property type="entry name" value="Znf_RING"/>
</dbReference>
<dbReference type="InterPro" id="IPR039515">
    <property type="entry name" value="NOT4_mRING-HC-C4C4"/>
</dbReference>
<dbReference type="Gene3D" id="3.30.70.330">
    <property type="match status" value="1"/>
</dbReference>
<dbReference type="PANTHER" id="PTHR12603:SF22">
    <property type="entry name" value="TRANSCRIPTION FACTOR C2H2 FAMILY-RELATED"/>
    <property type="match status" value="1"/>
</dbReference>
<keyword evidence="1" id="KW-0863">Zinc-finger</keyword>
<protein>
    <submittedName>
        <fullName evidence="6">CCR4-NOT transcription complex subunit 4</fullName>
    </submittedName>
</protein>
<evidence type="ECO:0000259" key="5">
    <source>
        <dbReference type="PROSITE" id="PS50102"/>
    </source>
</evidence>
<feature type="domain" description="RRM" evidence="5">
    <location>
        <begin position="110"/>
        <end position="196"/>
    </location>
</feature>
<keyword evidence="7" id="KW-1185">Reference proteome</keyword>
<dbReference type="CDD" id="cd16618">
    <property type="entry name" value="mRING-HC-C4C4_CNOT4"/>
    <property type="match status" value="1"/>
</dbReference>
<dbReference type="PROSITE" id="PS50102">
    <property type="entry name" value="RRM"/>
    <property type="match status" value="1"/>
</dbReference>
<evidence type="ECO:0000256" key="2">
    <source>
        <dbReference type="PROSITE-ProRule" id="PRU00176"/>
    </source>
</evidence>
<keyword evidence="1" id="KW-0479">Metal-binding</keyword>
<dbReference type="Pfam" id="PF14570">
    <property type="entry name" value="zf-RING_4"/>
    <property type="match status" value="1"/>
</dbReference>
<dbReference type="InterPro" id="IPR034261">
    <property type="entry name" value="CNOT4_RRM"/>
</dbReference>
<organism evidence="6 7">
    <name type="scientific">Quillaja saponaria</name>
    <name type="common">Soap bark tree</name>
    <dbReference type="NCBI Taxonomy" id="32244"/>
    <lineage>
        <taxon>Eukaryota</taxon>
        <taxon>Viridiplantae</taxon>
        <taxon>Streptophyta</taxon>
        <taxon>Embryophyta</taxon>
        <taxon>Tracheophyta</taxon>
        <taxon>Spermatophyta</taxon>
        <taxon>Magnoliopsida</taxon>
        <taxon>eudicotyledons</taxon>
        <taxon>Gunneridae</taxon>
        <taxon>Pentapetalae</taxon>
        <taxon>rosids</taxon>
        <taxon>fabids</taxon>
        <taxon>Fabales</taxon>
        <taxon>Quillajaceae</taxon>
        <taxon>Quillaja</taxon>
    </lineage>
</organism>
<dbReference type="SMART" id="SM00361">
    <property type="entry name" value="RRM_1"/>
    <property type="match status" value="1"/>
</dbReference>
<dbReference type="Proteomes" id="UP001163823">
    <property type="component" value="Chromosome 3"/>
</dbReference>
<evidence type="ECO:0000256" key="3">
    <source>
        <dbReference type="SAM" id="MobiDB-lite"/>
    </source>
</evidence>
<dbReference type="SUPFAM" id="SSF57850">
    <property type="entry name" value="RING/U-box"/>
    <property type="match status" value="1"/>
</dbReference>
<keyword evidence="2" id="KW-0694">RNA-binding</keyword>
<feature type="compositionally biased region" description="Polar residues" evidence="3">
    <location>
        <begin position="288"/>
        <end position="301"/>
    </location>
</feature>
<dbReference type="Gene3D" id="3.30.40.10">
    <property type="entry name" value="Zinc/RING finger domain, C3HC4 (zinc finger)"/>
    <property type="match status" value="1"/>
</dbReference>
<evidence type="ECO:0000313" key="7">
    <source>
        <dbReference type="Proteomes" id="UP001163823"/>
    </source>
</evidence>
<dbReference type="PROSITE" id="PS50089">
    <property type="entry name" value="ZF_RING_2"/>
    <property type="match status" value="1"/>
</dbReference>
<proteinExistence type="predicted"/>
<dbReference type="GO" id="GO:0004842">
    <property type="term" value="F:ubiquitin-protein transferase activity"/>
    <property type="evidence" value="ECO:0007669"/>
    <property type="project" value="InterPro"/>
</dbReference>
<dbReference type="InterPro" id="IPR000504">
    <property type="entry name" value="RRM_dom"/>
</dbReference>
<dbReference type="CDD" id="cd12438">
    <property type="entry name" value="RRM_CNOT4"/>
    <property type="match status" value="1"/>
</dbReference>
<feature type="domain" description="RING-type" evidence="4">
    <location>
        <begin position="9"/>
        <end position="57"/>
    </location>
</feature>
<dbReference type="InterPro" id="IPR035979">
    <property type="entry name" value="RBD_domain_sf"/>
</dbReference>
<dbReference type="InterPro" id="IPR013083">
    <property type="entry name" value="Znf_RING/FYVE/PHD"/>
</dbReference>
<name>A0AAD7VIH1_QUISA</name>
<keyword evidence="1" id="KW-0862">Zinc</keyword>
<dbReference type="EMBL" id="JARAOO010000003">
    <property type="protein sequence ID" value="KAJ7977017.1"/>
    <property type="molecule type" value="Genomic_DNA"/>
</dbReference>
<sequence length="987" mass="109291">MCDKGDKLCPICTEEMDLTDQQLKPCQCGYEICVWCWHHIMEMAEKDGTEGRCPACRTPYDKERIVAMSANCQRLVAEMKSQHKSKMQKLKPKASEGRKHLSDVRVIQRNLVYIIGLPLNLADEDLLQRREYFGRYGKVLKVSISRTAAGAIQHSANNSCCVYITYSKEAEAVRCIQSVHCFVLEGRSLRACFGTTKYCHAWLKNVPCNNRDCLYLHDFGSQEDSFTKDELVLAFARSRVPQIIGATNNLQRRSGNALPPSADDHRHTTMSLSTKPVAKSPLDKSDNQIKGSFSDTVTGNPTTLPSMNSWVMRASGTLPPTTSSSCSGGFFNRKPEVSNDPQALVSKAVSMERSTLAVKRRSLEAEYSSEVQCNGMLAPSELTKHYVGVNSQTSASNINNEVILEKIRPVSMSSSNISYIPLLKDNDLDRAAPSTNTSFPELVKPLHCPNFDKAGSLDRNEDVQGLCSGLSSINIHCNLEHKYPIPTSDNLSSSHNLISSSGKQCLQQDNEDCSDVVSASPAYWEDHIVEDLLNGDYEQPKSSKGINDLPSVPHSPCLIQKDNSSCNFWQQDEIYHQNYLAADCRHVWIENEEVANPLASGNPVLSDDLGGVVVNCRADLDKSSDYFNVSMDARYGQHVESKDNVKEIDDRVASNMGDSSIISNILSLELDAWEDPSTLTDSLVKLNESDEHDATLKAPTMRKVQEKNQSRFSFARQDEFLNKTSSLEHSFVNSRHAPSKYFSSGGFMGSNDTNTEKHQLVFSPSSSLESDIFLGGQSFTHPKVSVSQAHVSTPPGFSLPSRTPPGFPSLGRVGQDSCCSVKHPQQAYAPPTGNIGSTGDGEFFDPAILEVGKGMLSERLNNASLDIRRTSLPPFCPYEDDARFKLLRPQSVSAQNFGFADHLGNRLSSQNDAYRFSPRPLDQLQPNNPSMYAQLPAQRFSNSHSSNSLWGGWNDVKNFSALGMPEVVNNERLGFDRFLSSYGNTKF</sequence>
<dbReference type="InterPro" id="IPR003954">
    <property type="entry name" value="RRM_euk-type"/>
</dbReference>
<dbReference type="GO" id="GO:0003723">
    <property type="term" value="F:RNA binding"/>
    <property type="evidence" value="ECO:0007669"/>
    <property type="project" value="UniProtKB-UniRule"/>
</dbReference>
<dbReference type="GO" id="GO:0016567">
    <property type="term" value="P:protein ubiquitination"/>
    <property type="evidence" value="ECO:0007669"/>
    <property type="project" value="TreeGrafter"/>
</dbReference>
<dbReference type="FunFam" id="3.30.70.330:FF:000161">
    <property type="entry name" value="RNA binding (RRM/RBD/RNP motifs) family protein"/>
    <property type="match status" value="1"/>
</dbReference>
<dbReference type="PANTHER" id="PTHR12603">
    <property type="entry name" value="CCR4-NOT TRANSCRIPTION COMPLEX RELATED"/>
    <property type="match status" value="1"/>
</dbReference>
<dbReference type="SMART" id="SM00360">
    <property type="entry name" value="RRM"/>
    <property type="match status" value="1"/>
</dbReference>
<evidence type="ECO:0000313" key="6">
    <source>
        <dbReference type="EMBL" id="KAJ7977017.1"/>
    </source>
</evidence>
<evidence type="ECO:0000259" key="4">
    <source>
        <dbReference type="PROSITE" id="PS50089"/>
    </source>
</evidence>